<dbReference type="Gramene" id="ERN04572">
    <property type="protein sequence ID" value="ERN04572"/>
    <property type="gene ID" value="AMTR_s00075p00064730"/>
</dbReference>
<accession>W1P3W7</accession>
<sequence>MRPAGYACSGTLESDVELPALFKTIASDLIAGFDNGNADFDHPFQPRSTARAHSSADLNLAEVKLSDMAVFTLILSAS</sequence>
<keyword evidence="2" id="KW-1185">Reference proteome</keyword>
<dbReference type="AlphaFoldDB" id="W1P3W7"/>
<dbReference type="HOGENOM" id="CLU_2625279_0_0_1"/>
<gene>
    <name evidence="1" type="ORF">AMTR_s00075p00064730</name>
</gene>
<proteinExistence type="predicted"/>
<evidence type="ECO:0000313" key="1">
    <source>
        <dbReference type="EMBL" id="ERN04572.1"/>
    </source>
</evidence>
<protein>
    <submittedName>
        <fullName evidence="1">Uncharacterized protein</fullName>
    </submittedName>
</protein>
<dbReference type="EMBL" id="KI394195">
    <property type="protein sequence ID" value="ERN04572.1"/>
    <property type="molecule type" value="Genomic_DNA"/>
</dbReference>
<reference evidence="2" key="1">
    <citation type="journal article" date="2013" name="Science">
        <title>The Amborella genome and the evolution of flowering plants.</title>
        <authorList>
            <consortium name="Amborella Genome Project"/>
        </authorList>
    </citation>
    <scope>NUCLEOTIDE SEQUENCE [LARGE SCALE GENOMIC DNA]</scope>
</reference>
<organism evidence="1 2">
    <name type="scientific">Amborella trichopoda</name>
    <dbReference type="NCBI Taxonomy" id="13333"/>
    <lineage>
        <taxon>Eukaryota</taxon>
        <taxon>Viridiplantae</taxon>
        <taxon>Streptophyta</taxon>
        <taxon>Embryophyta</taxon>
        <taxon>Tracheophyta</taxon>
        <taxon>Spermatophyta</taxon>
        <taxon>Magnoliopsida</taxon>
        <taxon>Amborellales</taxon>
        <taxon>Amborellaceae</taxon>
        <taxon>Amborella</taxon>
    </lineage>
</organism>
<name>W1P3W7_AMBTC</name>
<evidence type="ECO:0000313" key="2">
    <source>
        <dbReference type="Proteomes" id="UP000017836"/>
    </source>
</evidence>
<dbReference type="Proteomes" id="UP000017836">
    <property type="component" value="Unassembled WGS sequence"/>
</dbReference>